<proteinExistence type="predicted"/>
<organism evidence="1">
    <name type="scientific">freshwater metagenome</name>
    <dbReference type="NCBI Taxonomy" id="449393"/>
    <lineage>
        <taxon>unclassified sequences</taxon>
        <taxon>metagenomes</taxon>
        <taxon>ecological metagenomes</taxon>
    </lineage>
</organism>
<reference evidence="1" key="1">
    <citation type="submission" date="2020-05" db="EMBL/GenBank/DDBJ databases">
        <authorList>
            <person name="Chiriac C."/>
            <person name="Salcher M."/>
            <person name="Ghai R."/>
            <person name="Kavagutti S V."/>
        </authorList>
    </citation>
    <scope>NUCLEOTIDE SEQUENCE</scope>
</reference>
<accession>A0A6J7IG06</accession>
<name>A0A6J7IG06_9ZZZZ</name>
<dbReference type="EMBL" id="CAFBMX010000004">
    <property type="protein sequence ID" value="CAB4929254.1"/>
    <property type="molecule type" value="Genomic_DNA"/>
</dbReference>
<dbReference type="AlphaFoldDB" id="A0A6J7IG06"/>
<protein>
    <submittedName>
        <fullName evidence="1">Unannotated protein</fullName>
    </submittedName>
</protein>
<sequence>MALAPKTPKDLALAPVAVGMDTNLRRLRGKSGQDLEMAILLELDRPPANNARPEREARVLDFALRNVDMHGWDAAITPDASAIRLDGGSVALDIALGATVSAYIADGA</sequence>
<evidence type="ECO:0000313" key="1">
    <source>
        <dbReference type="EMBL" id="CAB4929254.1"/>
    </source>
</evidence>
<gene>
    <name evidence="1" type="ORF">UFOPK3674_01055</name>
</gene>